<protein>
    <recommendedName>
        <fullName evidence="4">Dolichyl-phosphate-mannose-protein mannosyltransferase</fullName>
    </recommendedName>
</protein>
<gene>
    <name evidence="2" type="ORF">EDB95_1457</name>
</gene>
<feature type="transmembrane region" description="Helical" evidence="1">
    <location>
        <begin position="108"/>
        <end position="138"/>
    </location>
</feature>
<keyword evidence="3" id="KW-1185">Reference proteome</keyword>
<dbReference type="AlphaFoldDB" id="A0A4V3GLQ4"/>
<name>A0A4V3GLQ4_9BACT</name>
<keyword evidence="1" id="KW-0812">Transmembrane</keyword>
<evidence type="ECO:0000313" key="2">
    <source>
        <dbReference type="EMBL" id="TDX00433.1"/>
    </source>
</evidence>
<feature type="transmembrane region" description="Helical" evidence="1">
    <location>
        <begin position="246"/>
        <end position="267"/>
    </location>
</feature>
<feature type="transmembrane region" description="Helical" evidence="1">
    <location>
        <begin position="318"/>
        <end position="338"/>
    </location>
</feature>
<organism evidence="2 3">
    <name type="scientific">Dinghuibacter silviterrae</name>
    <dbReference type="NCBI Taxonomy" id="1539049"/>
    <lineage>
        <taxon>Bacteria</taxon>
        <taxon>Pseudomonadati</taxon>
        <taxon>Bacteroidota</taxon>
        <taxon>Chitinophagia</taxon>
        <taxon>Chitinophagales</taxon>
        <taxon>Chitinophagaceae</taxon>
        <taxon>Dinghuibacter</taxon>
    </lineage>
</organism>
<feature type="transmembrane region" description="Helical" evidence="1">
    <location>
        <begin position="189"/>
        <end position="210"/>
    </location>
</feature>
<dbReference type="OrthoDB" id="345761at2"/>
<keyword evidence="1" id="KW-0472">Membrane</keyword>
<dbReference type="Proteomes" id="UP000294498">
    <property type="component" value="Unassembled WGS sequence"/>
</dbReference>
<dbReference type="EMBL" id="SODV01000001">
    <property type="protein sequence ID" value="TDX00433.1"/>
    <property type="molecule type" value="Genomic_DNA"/>
</dbReference>
<dbReference type="RefSeq" id="WP_133992092.1">
    <property type="nucleotide sequence ID" value="NZ_SODV01000001.1"/>
</dbReference>
<feature type="transmembrane region" description="Helical" evidence="1">
    <location>
        <begin position="59"/>
        <end position="77"/>
    </location>
</feature>
<evidence type="ECO:0000256" key="1">
    <source>
        <dbReference type="SAM" id="Phobius"/>
    </source>
</evidence>
<sequence>MSRRIPWTTWLVAAILGFLVFIHLALLAPGVDAGLHLYGSFLLTKGLLPYTHLWNNKPFLIYVIGLAGFIVRGNPFLGARFLELAVLGLDCWLLAGIVRAFGRPRPAWYISVFLVLYLLSWDQGFLTETFVLPLTLWYARAFARKSARTVWIGGAALVLACLLKQNGAVIIAGIAFLDIITADAPDRKALGYVGIFLAGMALTALLLWSLGIGREFLDQVFIYNSESAARPGPGRWLRVQLMQNSFLAYHGVSLLLVLNAWMAWIALRALARWVAGRGRAQGGPDESGARQWPDRMQTACAAIYLAAYPLVYLSGKTYAHYFLFLLLPTTLILGDLVIKYRLARMAMLAALAWAVNANIGAIPQNRAVSKDMNGIAERIKSTTSDTTPIVLAGFGNQYLYILSDRLCSTRFLVPLQENAGYSKEYRNTLDTEMQGHPPACIVLIKNNYRGLDPGNYYTKLITERLNDYRLDTENGSFALFCSKVPLESTSKVP</sequence>
<reference evidence="2 3" key="1">
    <citation type="submission" date="2019-03" db="EMBL/GenBank/DDBJ databases">
        <title>Genomic Encyclopedia of Type Strains, Phase IV (KMG-IV): sequencing the most valuable type-strain genomes for metagenomic binning, comparative biology and taxonomic classification.</title>
        <authorList>
            <person name="Goeker M."/>
        </authorList>
    </citation>
    <scope>NUCLEOTIDE SEQUENCE [LARGE SCALE GENOMIC DNA]</scope>
    <source>
        <strain evidence="2 3">DSM 100059</strain>
    </source>
</reference>
<feature type="transmembrane region" description="Helical" evidence="1">
    <location>
        <begin position="150"/>
        <end position="177"/>
    </location>
</feature>
<keyword evidence="1" id="KW-1133">Transmembrane helix</keyword>
<comment type="caution">
    <text evidence="2">The sequence shown here is derived from an EMBL/GenBank/DDBJ whole genome shotgun (WGS) entry which is preliminary data.</text>
</comment>
<evidence type="ECO:0008006" key="4">
    <source>
        <dbReference type="Google" id="ProtNLM"/>
    </source>
</evidence>
<proteinExistence type="predicted"/>
<feature type="transmembrane region" description="Helical" evidence="1">
    <location>
        <begin position="84"/>
        <end position="102"/>
    </location>
</feature>
<accession>A0A4V3GLQ4</accession>
<evidence type="ECO:0000313" key="3">
    <source>
        <dbReference type="Proteomes" id="UP000294498"/>
    </source>
</evidence>